<keyword evidence="7" id="KW-0479">Metal-binding</keyword>
<evidence type="ECO:0000256" key="5">
    <source>
        <dbReference type="ARBA" id="ARBA00023136"/>
    </source>
</evidence>
<comment type="subcellular location">
    <subcellularLocation>
        <location evidence="1">Cell membrane</location>
        <topology evidence="1">Multi-pass membrane protein</topology>
    </subcellularLocation>
</comment>
<evidence type="ECO:0000256" key="3">
    <source>
        <dbReference type="ARBA" id="ARBA00022692"/>
    </source>
</evidence>
<sequence length="636" mass="73405">MFDPFFKIIIKRLFLLLVVYQLLRVAFYLANSSTFSEIPVNQLAAAFYYGLRFDFSAILVINIPFIFFSLAPPTFLHRKGYQQFLKGLYFIVNTPFILLNLVDTEYFKFIGRRSTNEVATITQDILAQANQLTQNYWYILLVLGFLVMALYFLYPKNFSYQPQKDRRKVWQVALLILLTVIFIRGGIQYKPIRVSTAFGYEPPVLGNLILNSTFTFVRSLNKRTIERARYFKTKQDLLQTLRFDPHKVLSVEGEPIRDNVVIIILESFGSEYTGIENGGQGYTPFFDSLATQGLFLRENYANGRRSIEALPSILSGLPSLMDNPFMASAYQGNEIYGIGNVLQPQGYYTSFYHGGANGTMSFNAFAKLAGFTHYYGLDEYPKERLEKDFDGNWGIFDEPYLQYVAQQLNQQPQPFLTGVFTLSAHHPYTLPTTYKNKFPKGKLKIHPTIAYTDFALRQFFKTAAQQPWYANTLFVLTADHTQQVYQKTYKNRLGYHKVPLLFFRPGKKFTNANPHKITQHADILPTLVDYLNVPTDKLLPFGTSVFDTNSPGKALIFIDGIYSFIRNDYITELHPNGKAHLFRYKTHGYTKLKKEPESIKKIYGRELEAYVQYFRNAMLDNNLYYWLHPGKAAPAP</sequence>
<feature type="active site" evidence="6">
    <location>
        <position position="306"/>
    </location>
</feature>
<dbReference type="GO" id="GO:0046872">
    <property type="term" value="F:metal ion binding"/>
    <property type="evidence" value="ECO:0007669"/>
    <property type="project" value="UniProtKB-KW"/>
</dbReference>
<dbReference type="InterPro" id="IPR017850">
    <property type="entry name" value="Alkaline_phosphatase_core_sf"/>
</dbReference>
<evidence type="ECO:0000256" key="9">
    <source>
        <dbReference type="SAM" id="Phobius"/>
    </source>
</evidence>
<dbReference type="Gene3D" id="3.30.1120.80">
    <property type="match status" value="1"/>
</dbReference>
<dbReference type="Proteomes" id="UP000240357">
    <property type="component" value="Unassembled WGS sequence"/>
</dbReference>
<dbReference type="RefSeq" id="WP_106933142.1">
    <property type="nucleotide sequence ID" value="NZ_PYFT01000001.1"/>
</dbReference>
<gene>
    <name evidence="11" type="ORF">AHMF7605_27495</name>
</gene>
<feature type="transmembrane region" description="Helical" evidence="9">
    <location>
        <begin position="169"/>
        <end position="187"/>
    </location>
</feature>
<dbReference type="PANTHER" id="PTHR47371:SF3">
    <property type="entry name" value="PHOSPHOGLYCEROL TRANSFERASE I"/>
    <property type="match status" value="1"/>
</dbReference>
<dbReference type="InterPro" id="IPR012160">
    <property type="entry name" value="LtaS-like"/>
</dbReference>
<feature type="binding site" evidence="8">
    <location>
        <position position="479"/>
    </location>
    <ligand>
        <name>Mn(2+)</name>
        <dbReference type="ChEBI" id="CHEBI:29035"/>
    </ligand>
</feature>
<evidence type="ECO:0000256" key="4">
    <source>
        <dbReference type="ARBA" id="ARBA00022989"/>
    </source>
</evidence>
<keyword evidence="4 9" id="KW-1133">Transmembrane helix</keyword>
<organism evidence="11 12">
    <name type="scientific">Adhaeribacter arboris</name>
    <dbReference type="NCBI Taxonomy" id="2072846"/>
    <lineage>
        <taxon>Bacteria</taxon>
        <taxon>Pseudomonadati</taxon>
        <taxon>Bacteroidota</taxon>
        <taxon>Cytophagia</taxon>
        <taxon>Cytophagales</taxon>
        <taxon>Hymenobacteraceae</taxon>
        <taxon>Adhaeribacter</taxon>
    </lineage>
</organism>
<dbReference type="InterPro" id="IPR050448">
    <property type="entry name" value="OpgB/LTA_synthase_biosynth"/>
</dbReference>
<keyword evidence="12" id="KW-1185">Reference proteome</keyword>
<feature type="domain" description="Sulfatase N-terminal" evidence="10">
    <location>
        <begin position="259"/>
        <end position="532"/>
    </location>
</feature>
<evidence type="ECO:0000259" key="10">
    <source>
        <dbReference type="Pfam" id="PF00884"/>
    </source>
</evidence>
<keyword evidence="3 9" id="KW-0812">Transmembrane</keyword>
<evidence type="ECO:0000256" key="7">
    <source>
        <dbReference type="PIRSR" id="PIRSR005091-2"/>
    </source>
</evidence>
<dbReference type="AlphaFoldDB" id="A0A2T2YN93"/>
<protein>
    <submittedName>
        <fullName evidence="11">Sulfatase</fullName>
    </submittedName>
</protein>
<dbReference type="CDD" id="cd16015">
    <property type="entry name" value="LTA_synthase"/>
    <property type="match status" value="1"/>
</dbReference>
<keyword evidence="7" id="KW-0464">Manganese</keyword>
<feature type="transmembrane region" description="Helical" evidence="9">
    <location>
        <begin position="12"/>
        <end position="30"/>
    </location>
</feature>
<feature type="binding site" evidence="8">
    <location>
        <position position="266"/>
    </location>
    <ligand>
        <name>Mn(2+)</name>
        <dbReference type="ChEBI" id="CHEBI:29035"/>
    </ligand>
</feature>
<evidence type="ECO:0000313" key="12">
    <source>
        <dbReference type="Proteomes" id="UP000240357"/>
    </source>
</evidence>
<dbReference type="Gene3D" id="3.40.720.10">
    <property type="entry name" value="Alkaline Phosphatase, subunit A"/>
    <property type="match status" value="1"/>
</dbReference>
<proteinExistence type="predicted"/>
<accession>A0A2T2YN93</accession>
<dbReference type="InterPro" id="IPR000917">
    <property type="entry name" value="Sulfatase_N"/>
</dbReference>
<evidence type="ECO:0000313" key="11">
    <source>
        <dbReference type="EMBL" id="PSR56971.1"/>
    </source>
</evidence>
<feature type="transmembrane region" description="Helical" evidence="9">
    <location>
        <begin position="83"/>
        <end position="102"/>
    </location>
</feature>
<evidence type="ECO:0000256" key="6">
    <source>
        <dbReference type="PIRSR" id="PIRSR005091-1"/>
    </source>
</evidence>
<dbReference type="PANTHER" id="PTHR47371">
    <property type="entry name" value="LIPOTEICHOIC ACID SYNTHASE"/>
    <property type="match status" value="1"/>
</dbReference>
<dbReference type="PIRSF" id="PIRSF005091">
    <property type="entry name" value="Mmb_sulf_HI1246"/>
    <property type="match status" value="1"/>
</dbReference>
<keyword evidence="2" id="KW-1003">Cell membrane</keyword>
<reference evidence="11 12" key="1">
    <citation type="submission" date="2018-03" db="EMBL/GenBank/DDBJ databases">
        <title>Adhaeribacter sp. HMF7605 Genome sequencing and assembly.</title>
        <authorList>
            <person name="Kang H."/>
            <person name="Kang J."/>
            <person name="Cha I."/>
            <person name="Kim H."/>
            <person name="Joh K."/>
        </authorList>
    </citation>
    <scope>NUCLEOTIDE SEQUENCE [LARGE SCALE GENOMIC DNA]</scope>
    <source>
        <strain evidence="11 12">HMF7605</strain>
    </source>
</reference>
<keyword evidence="5 9" id="KW-0472">Membrane</keyword>
<dbReference type="GO" id="GO:0005886">
    <property type="term" value="C:plasma membrane"/>
    <property type="evidence" value="ECO:0007669"/>
    <property type="project" value="UniProtKB-SubCell"/>
</dbReference>
<feature type="transmembrane region" description="Helical" evidence="9">
    <location>
        <begin position="50"/>
        <end position="71"/>
    </location>
</feature>
<evidence type="ECO:0000256" key="1">
    <source>
        <dbReference type="ARBA" id="ARBA00004651"/>
    </source>
</evidence>
<feature type="binding site" evidence="7">
    <location>
        <position position="425"/>
    </location>
    <ligand>
        <name>substrate</name>
    </ligand>
</feature>
<dbReference type="Pfam" id="PF00884">
    <property type="entry name" value="Sulfatase"/>
    <property type="match status" value="1"/>
</dbReference>
<dbReference type="SUPFAM" id="SSF53649">
    <property type="entry name" value="Alkaline phosphatase-like"/>
    <property type="match status" value="1"/>
</dbReference>
<dbReference type="OrthoDB" id="9777768at2"/>
<name>A0A2T2YN93_9BACT</name>
<feature type="binding site" evidence="8">
    <location>
        <position position="480"/>
    </location>
    <ligand>
        <name>Mn(2+)</name>
        <dbReference type="ChEBI" id="CHEBI:29035"/>
    </ligand>
</feature>
<evidence type="ECO:0000256" key="8">
    <source>
        <dbReference type="PIRSR" id="PIRSR005091-3"/>
    </source>
</evidence>
<evidence type="ECO:0000256" key="2">
    <source>
        <dbReference type="ARBA" id="ARBA00022475"/>
    </source>
</evidence>
<dbReference type="EMBL" id="PYFT01000001">
    <property type="protein sequence ID" value="PSR56971.1"/>
    <property type="molecule type" value="Genomic_DNA"/>
</dbReference>
<comment type="caution">
    <text evidence="11">The sequence shown here is derived from an EMBL/GenBank/DDBJ whole genome shotgun (WGS) entry which is preliminary data.</text>
</comment>
<feature type="transmembrane region" description="Helical" evidence="9">
    <location>
        <begin position="136"/>
        <end position="154"/>
    </location>
</feature>